<reference evidence="1 2" key="1">
    <citation type="journal article" date="2022" name="Hortic Res">
        <title>A haplotype resolved chromosomal level avocado genome allows analysis of novel avocado genes.</title>
        <authorList>
            <person name="Nath O."/>
            <person name="Fletcher S.J."/>
            <person name="Hayward A."/>
            <person name="Shaw L.M."/>
            <person name="Masouleh A.K."/>
            <person name="Furtado A."/>
            <person name="Henry R.J."/>
            <person name="Mitter N."/>
        </authorList>
    </citation>
    <scope>NUCLEOTIDE SEQUENCE [LARGE SCALE GENOMIC DNA]</scope>
    <source>
        <strain evidence="2">cv. Hass</strain>
    </source>
</reference>
<evidence type="ECO:0000313" key="1">
    <source>
        <dbReference type="EMBL" id="KAJ8646421.1"/>
    </source>
</evidence>
<dbReference type="EMBL" id="CM056810">
    <property type="protein sequence ID" value="KAJ8646421.1"/>
    <property type="molecule type" value="Genomic_DNA"/>
</dbReference>
<accession>A0ACC2ML04</accession>
<dbReference type="Proteomes" id="UP001234297">
    <property type="component" value="Chromosome 2"/>
</dbReference>
<comment type="caution">
    <text evidence="1">The sequence shown here is derived from an EMBL/GenBank/DDBJ whole genome shotgun (WGS) entry which is preliminary data.</text>
</comment>
<sequence length="87" mass="9705">MPVRQSTACGTAQHDQRLSPQTRALLGQGERNRALAALLLFVPFAREIRIQRRIALGFGSISVKKEGRERNSTIELEQEESLSETAN</sequence>
<protein>
    <submittedName>
        <fullName evidence="1">Uncharacterized protein</fullName>
    </submittedName>
</protein>
<name>A0ACC2ML04_PERAE</name>
<proteinExistence type="predicted"/>
<organism evidence="1 2">
    <name type="scientific">Persea americana</name>
    <name type="common">Avocado</name>
    <dbReference type="NCBI Taxonomy" id="3435"/>
    <lineage>
        <taxon>Eukaryota</taxon>
        <taxon>Viridiplantae</taxon>
        <taxon>Streptophyta</taxon>
        <taxon>Embryophyta</taxon>
        <taxon>Tracheophyta</taxon>
        <taxon>Spermatophyta</taxon>
        <taxon>Magnoliopsida</taxon>
        <taxon>Magnoliidae</taxon>
        <taxon>Laurales</taxon>
        <taxon>Lauraceae</taxon>
        <taxon>Persea</taxon>
    </lineage>
</organism>
<evidence type="ECO:0000313" key="2">
    <source>
        <dbReference type="Proteomes" id="UP001234297"/>
    </source>
</evidence>
<gene>
    <name evidence="1" type="ORF">MRB53_008169</name>
</gene>
<keyword evidence="2" id="KW-1185">Reference proteome</keyword>